<feature type="transmembrane region" description="Helical" evidence="2">
    <location>
        <begin position="168"/>
        <end position="190"/>
    </location>
</feature>
<evidence type="ECO:0000256" key="2">
    <source>
        <dbReference type="SAM" id="Phobius"/>
    </source>
</evidence>
<evidence type="ECO:0000313" key="3">
    <source>
        <dbReference type="EMBL" id="KAJ8606101.1"/>
    </source>
</evidence>
<proteinExistence type="predicted"/>
<feature type="transmembrane region" description="Helical" evidence="2">
    <location>
        <begin position="37"/>
        <end position="57"/>
    </location>
</feature>
<feature type="transmembrane region" description="Helical" evidence="2">
    <location>
        <begin position="202"/>
        <end position="222"/>
    </location>
</feature>
<comment type="caution">
    <text evidence="3">The sequence shown here is derived from an EMBL/GenBank/DDBJ whole genome shotgun (WGS) entry which is preliminary data.</text>
</comment>
<dbReference type="Proteomes" id="UP001230188">
    <property type="component" value="Unassembled WGS sequence"/>
</dbReference>
<feature type="transmembrane region" description="Helical" evidence="2">
    <location>
        <begin position="134"/>
        <end position="156"/>
    </location>
</feature>
<keyword evidence="2" id="KW-0812">Transmembrane</keyword>
<keyword evidence="2" id="KW-0472">Membrane</keyword>
<dbReference type="InterPro" id="IPR038770">
    <property type="entry name" value="Na+/solute_symporter_sf"/>
</dbReference>
<sequence length="384" mass="40769">MMFVNKIVAVLKRNATLVATLVLTALAAIRPEPAARYYSTLSLPLIITLFACLGLSLDLNELRNATVALKVHASIQTFSLVATPWAFYAVCYKTGLARAVLGKFATGTMATACLPTTTNTNVIFTEQASGDVSVAAINAAVGNLMGALVAPLTAAATVGGSSAAGPSALFGLAVKIIAPFVCGIATQLLIKRRLTFLRSVSSYFLVAFLYLIFCDAFATGSSINPLSVFKLCVFMFLFHVLLLGTAWRLSGMVDPKPERRVAFVVCATQKTESLGVAIVSSLFDDDDDLADYTLPVVVYHTIQMFCAASLVPTLKRLVDNTGGDDDDVEDDIHGAKVPSTTPVVVNNGDPDNARPLLRTRDGNLDVVSNLDVESEHKAEGDVVV</sequence>
<dbReference type="EMBL" id="JAQMWT010000294">
    <property type="protein sequence ID" value="KAJ8606101.1"/>
    <property type="molecule type" value="Genomic_DNA"/>
</dbReference>
<protein>
    <submittedName>
        <fullName evidence="3">Uncharacterized protein</fullName>
    </submittedName>
</protein>
<dbReference type="PANTHER" id="PTHR18640:SF5">
    <property type="entry name" value="SODIUM_BILE ACID COTRANSPORTER 7"/>
    <property type="match status" value="1"/>
</dbReference>
<accession>A0AAD7UIP1</accession>
<keyword evidence="4" id="KW-1185">Reference proteome</keyword>
<dbReference type="AlphaFoldDB" id="A0AAD7UIP1"/>
<dbReference type="GO" id="GO:0005886">
    <property type="term" value="C:plasma membrane"/>
    <property type="evidence" value="ECO:0007669"/>
    <property type="project" value="TreeGrafter"/>
</dbReference>
<keyword evidence="2" id="KW-1133">Transmembrane helix</keyword>
<feature type="transmembrane region" description="Helical" evidence="2">
    <location>
        <begin position="228"/>
        <end position="250"/>
    </location>
</feature>
<name>A0AAD7UIP1_9STRA</name>
<dbReference type="PANTHER" id="PTHR18640">
    <property type="entry name" value="SOLUTE CARRIER FAMILY 10 MEMBER 7"/>
    <property type="match status" value="1"/>
</dbReference>
<organism evidence="3 4">
    <name type="scientific">Chrysophaeum taylorii</name>
    <dbReference type="NCBI Taxonomy" id="2483200"/>
    <lineage>
        <taxon>Eukaryota</taxon>
        <taxon>Sar</taxon>
        <taxon>Stramenopiles</taxon>
        <taxon>Ochrophyta</taxon>
        <taxon>Pelagophyceae</taxon>
        <taxon>Pelagomonadales</taxon>
        <taxon>Pelagomonadaceae</taxon>
        <taxon>Chrysophaeum</taxon>
    </lineage>
</organism>
<reference evidence="3" key="1">
    <citation type="submission" date="2023-01" db="EMBL/GenBank/DDBJ databases">
        <title>Metagenome sequencing of chrysophaentin producing Chrysophaeum taylorii.</title>
        <authorList>
            <person name="Davison J."/>
            <person name="Bewley C."/>
        </authorList>
    </citation>
    <scope>NUCLEOTIDE SEQUENCE</scope>
    <source>
        <strain evidence="3">NIES-1699</strain>
    </source>
</reference>
<dbReference type="Gene3D" id="1.20.1530.20">
    <property type="match status" value="1"/>
</dbReference>
<feature type="region of interest" description="Disordered" evidence="1">
    <location>
        <begin position="325"/>
        <end position="358"/>
    </location>
</feature>
<evidence type="ECO:0000256" key="1">
    <source>
        <dbReference type="SAM" id="MobiDB-lite"/>
    </source>
</evidence>
<dbReference type="Pfam" id="PF13593">
    <property type="entry name" value="SBF_like"/>
    <property type="match status" value="1"/>
</dbReference>
<evidence type="ECO:0000313" key="4">
    <source>
        <dbReference type="Proteomes" id="UP001230188"/>
    </source>
</evidence>
<dbReference type="InterPro" id="IPR016833">
    <property type="entry name" value="Put_Na-Bile_cotransptr"/>
</dbReference>
<gene>
    <name evidence="3" type="ORF">CTAYLR_010564</name>
</gene>